<keyword evidence="3" id="KW-1185">Reference proteome</keyword>
<sequence length="136" mass="14314">MPSSGTRGLRLRHDSYGNLDGDELRNDAATLVAVAAADEGAGANNSDFCDRHGSLAALVDMASFLPSSPRRRLRPSQWNIVRASSAIGAVLALGACADDTVSVDDDGRDTSTTTETVDTNDEDDWNGDYGDYGDCA</sequence>
<gene>
    <name evidence="2" type="ORF">ENSA5_11670</name>
</gene>
<dbReference type="AlphaFoldDB" id="A0A2S9YFU1"/>
<evidence type="ECO:0000256" key="1">
    <source>
        <dbReference type="SAM" id="MobiDB-lite"/>
    </source>
</evidence>
<dbReference type="RefSeq" id="WP_146155375.1">
    <property type="nucleotide sequence ID" value="NZ_PVNK01000066.1"/>
</dbReference>
<reference evidence="2 3" key="1">
    <citation type="submission" date="2018-03" db="EMBL/GenBank/DDBJ databases">
        <title>Draft Genome Sequences of the Obligatory Marine Myxobacteria Enhygromyxa salina SWB005.</title>
        <authorList>
            <person name="Poehlein A."/>
            <person name="Moghaddam J.A."/>
            <person name="Harms H."/>
            <person name="Alanjari M."/>
            <person name="Koenig G.M."/>
            <person name="Daniel R."/>
            <person name="Schaeberle T.F."/>
        </authorList>
    </citation>
    <scope>NUCLEOTIDE SEQUENCE [LARGE SCALE GENOMIC DNA]</scope>
    <source>
        <strain evidence="2 3">SWB005</strain>
    </source>
</reference>
<feature type="region of interest" description="Disordered" evidence="1">
    <location>
        <begin position="101"/>
        <end position="136"/>
    </location>
</feature>
<evidence type="ECO:0000313" key="2">
    <source>
        <dbReference type="EMBL" id="PRQ03984.1"/>
    </source>
</evidence>
<name>A0A2S9YFU1_9BACT</name>
<feature type="compositionally biased region" description="Low complexity" evidence="1">
    <location>
        <begin position="127"/>
        <end position="136"/>
    </location>
</feature>
<proteinExistence type="predicted"/>
<dbReference type="Proteomes" id="UP000237968">
    <property type="component" value="Unassembled WGS sequence"/>
</dbReference>
<accession>A0A2S9YFU1</accession>
<comment type="caution">
    <text evidence="2">The sequence shown here is derived from an EMBL/GenBank/DDBJ whole genome shotgun (WGS) entry which is preliminary data.</text>
</comment>
<organism evidence="2 3">
    <name type="scientific">Enhygromyxa salina</name>
    <dbReference type="NCBI Taxonomy" id="215803"/>
    <lineage>
        <taxon>Bacteria</taxon>
        <taxon>Pseudomonadati</taxon>
        <taxon>Myxococcota</taxon>
        <taxon>Polyangia</taxon>
        <taxon>Nannocystales</taxon>
        <taxon>Nannocystaceae</taxon>
        <taxon>Enhygromyxa</taxon>
    </lineage>
</organism>
<protein>
    <submittedName>
        <fullName evidence="2">Uncharacterized protein</fullName>
    </submittedName>
</protein>
<evidence type="ECO:0000313" key="3">
    <source>
        <dbReference type="Proteomes" id="UP000237968"/>
    </source>
</evidence>
<dbReference type="EMBL" id="PVNK01000066">
    <property type="protein sequence ID" value="PRQ03984.1"/>
    <property type="molecule type" value="Genomic_DNA"/>
</dbReference>